<dbReference type="RefSeq" id="WP_113613948.1">
    <property type="nucleotide sequence ID" value="NZ_QFFJ01000001.1"/>
</dbReference>
<name>A0A365XYC1_9BACT</name>
<gene>
    <name evidence="1" type="ORF">DF182_01640</name>
</gene>
<dbReference type="Proteomes" id="UP000253410">
    <property type="component" value="Unassembled WGS sequence"/>
</dbReference>
<keyword evidence="2" id="KW-1185">Reference proteome</keyword>
<dbReference type="EMBL" id="QFFJ01000001">
    <property type="protein sequence ID" value="RBL91352.1"/>
    <property type="molecule type" value="Genomic_DNA"/>
</dbReference>
<comment type="caution">
    <text evidence="1">The sequence shown here is derived from an EMBL/GenBank/DDBJ whole genome shotgun (WGS) entry which is preliminary data.</text>
</comment>
<sequence>MKKFISILILLPILILSSSFKESKRNGDYQVFVENNTSQIMQLTIDIKNGTGTGAKTIFHFVYTVRPMDVALTPVFPGYDIFGVEITWTTPNPANTYIKYVDAKGQDIYMPCYYMGNTARGSVGSPIYTPGFLRLTIGNQSFC</sequence>
<protein>
    <submittedName>
        <fullName evidence="1">Uncharacterized protein</fullName>
    </submittedName>
</protein>
<dbReference type="OrthoDB" id="9827658at2"/>
<dbReference type="AlphaFoldDB" id="A0A365XYC1"/>
<evidence type="ECO:0000313" key="1">
    <source>
        <dbReference type="EMBL" id="RBL91352.1"/>
    </source>
</evidence>
<organism evidence="1 2">
    <name type="scientific">Chitinophaga flava</name>
    <dbReference type="NCBI Taxonomy" id="2259036"/>
    <lineage>
        <taxon>Bacteria</taxon>
        <taxon>Pseudomonadati</taxon>
        <taxon>Bacteroidota</taxon>
        <taxon>Chitinophagia</taxon>
        <taxon>Chitinophagales</taxon>
        <taxon>Chitinophagaceae</taxon>
        <taxon>Chitinophaga</taxon>
    </lineage>
</organism>
<accession>A0A365XYC1</accession>
<reference evidence="1 2" key="1">
    <citation type="submission" date="2018-05" db="EMBL/GenBank/DDBJ databases">
        <title>Chitinophaga sp. K3CV102501T nov., isolated from isolated from a monsoon evergreen broad-leaved forest soil.</title>
        <authorList>
            <person name="Lv Y."/>
        </authorList>
    </citation>
    <scope>NUCLEOTIDE SEQUENCE [LARGE SCALE GENOMIC DNA]</scope>
    <source>
        <strain evidence="1 2">GDMCC 1.1325</strain>
    </source>
</reference>
<evidence type="ECO:0000313" key="2">
    <source>
        <dbReference type="Proteomes" id="UP000253410"/>
    </source>
</evidence>
<proteinExistence type="predicted"/>